<dbReference type="EMBL" id="BAABIA010000009">
    <property type="protein sequence ID" value="GAA5146912.1"/>
    <property type="molecule type" value="Genomic_DNA"/>
</dbReference>
<evidence type="ECO:0000313" key="3">
    <source>
        <dbReference type="Proteomes" id="UP001499852"/>
    </source>
</evidence>
<reference evidence="3" key="1">
    <citation type="journal article" date="2019" name="Int. J. Syst. Evol. Microbiol.">
        <title>The Global Catalogue of Microorganisms (GCM) 10K type strain sequencing project: providing services to taxonomists for standard genome sequencing and annotation.</title>
        <authorList>
            <consortium name="The Broad Institute Genomics Platform"/>
            <consortium name="The Broad Institute Genome Sequencing Center for Infectious Disease"/>
            <person name="Wu L."/>
            <person name="Ma J."/>
        </authorList>
    </citation>
    <scope>NUCLEOTIDE SEQUENCE [LARGE SCALE GENOMIC DNA]</scope>
    <source>
        <strain evidence="3">JCM 18053</strain>
    </source>
</reference>
<comment type="caution">
    <text evidence="2">The sequence shown here is derived from an EMBL/GenBank/DDBJ whole genome shotgun (WGS) entry which is preliminary data.</text>
</comment>
<feature type="compositionally biased region" description="Polar residues" evidence="1">
    <location>
        <begin position="41"/>
        <end position="53"/>
    </location>
</feature>
<accession>A0ABP9PI43</accession>
<feature type="region of interest" description="Disordered" evidence="1">
    <location>
        <begin position="1"/>
        <end position="61"/>
    </location>
</feature>
<organism evidence="2 3">
    <name type="scientific">Prosthecobacter algae</name>
    <dbReference type="NCBI Taxonomy" id="1144682"/>
    <lineage>
        <taxon>Bacteria</taxon>
        <taxon>Pseudomonadati</taxon>
        <taxon>Verrucomicrobiota</taxon>
        <taxon>Verrucomicrobiia</taxon>
        <taxon>Verrucomicrobiales</taxon>
        <taxon>Verrucomicrobiaceae</taxon>
        <taxon>Prosthecobacter</taxon>
    </lineage>
</organism>
<evidence type="ECO:0000313" key="2">
    <source>
        <dbReference type="EMBL" id="GAA5146912.1"/>
    </source>
</evidence>
<gene>
    <name evidence="2" type="ORF">GCM10023213_40770</name>
</gene>
<keyword evidence="3" id="KW-1185">Reference proteome</keyword>
<protein>
    <submittedName>
        <fullName evidence="2">Uncharacterized protein</fullName>
    </submittedName>
</protein>
<dbReference type="Proteomes" id="UP001499852">
    <property type="component" value="Unassembled WGS sequence"/>
</dbReference>
<sequence length="61" mass="6651">MGPLSNKMGNDINTKNKNPTATPVSPLNPAPSAMAKKKTKPNQPTDWNIQTETLKVRSPFC</sequence>
<proteinExistence type="predicted"/>
<feature type="compositionally biased region" description="Polar residues" evidence="1">
    <location>
        <begin position="7"/>
        <end position="25"/>
    </location>
</feature>
<name>A0ABP9PI43_9BACT</name>
<evidence type="ECO:0000256" key="1">
    <source>
        <dbReference type="SAM" id="MobiDB-lite"/>
    </source>
</evidence>